<dbReference type="InterPro" id="IPR009057">
    <property type="entry name" value="Homeodomain-like_sf"/>
</dbReference>
<evidence type="ECO:0000313" key="7">
    <source>
        <dbReference type="Proteomes" id="UP000676325"/>
    </source>
</evidence>
<feature type="DNA-binding region" description="H-T-H motif" evidence="4">
    <location>
        <begin position="23"/>
        <end position="42"/>
    </location>
</feature>
<evidence type="ECO:0000313" key="6">
    <source>
        <dbReference type="EMBL" id="MBR7830123.1"/>
    </source>
</evidence>
<dbReference type="InterPro" id="IPR036271">
    <property type="entry name" value="Tet_transcr_reg_TetR-rel_C_sf"/>
</dbReference>
<reference evidence="6" key="1">
    <citation type="submission" date="2021-04" db="EMBL/GenBank/DDBJ databases">
        <title>Genome based classification of Actinospica acidithermotolerans sp. nov., an actinobacterium isolated from an Indonesian hot spring.</title>
        <authorList>
            <person name="Kusuma A.B."/>
            <person name="Putra K.E."/>
            <person name="Nafisah S."/>
            <person name="Loh J."/>
            <person name="Nouioui I."/>
            <person name="Goodfellow M."/>
        </authorList>
    </citation>
    <scope>NUCLEOTIDE SEQUENCE</scope>
    <source>
        <strain evidence="6">MGRD01-02</strain>
    </source>
</reference>
<dbReference type="Gene3D" id="1.10.357.10">
    <property type="entry name" value="Tetracycline Repressor, domain 2"/>
    <property type="match status" value="1"/>
</dbReference>
<keyword evidence="7" id="KW-1185">Reference proteome</keyword>
<evidence type="ECO:0000256" key="3">
    <source>
        <dbReference type="ARBA" id="ARBA00023163"/>
    </source>
</evidence>
<dbReference type="InterPro" id="IPR041479">
    <property type="entry name" value="TetR_CgmR_C"/>
</dbReference>
<evidence type="ECO:0000259" key="5">
    <source>
        <dbReference type="PROSITE" id="PS50977"/>
    </source>
</evidence>
<organism evidence="6 7">
    <name type="scientific">Actinospica acidithermotolerans</name>
    <dbReference type="NCBI Taxonomy" id="2828514"/>
    <lineage>
        <taxon>Bacteria</taxon>
        <taxon>Bacillati</taxon>
        <taxon>Actinomycetota</taxon>
        <taxon>Actinomycetes</taxon>
        <taxon>Catenulisporales</taxon>
        <taxon>Actinospicaceae</taxon>
        <taxon>Actinospica</taxon>
    </lineage>
</organism>
<dbReference type="PANTHER" id="PTHR30055:SF234">
    <property type="entry name" value="HTH-TYPE TRANSCRIPTIONAL REGULATOR BETI"/>
    <property type="match status" value="1"/>
</dbReference>
<protein>
    <submittedName>
        <fullName evidence="6">TetR family transcriptional regulator</fullName>
    </submittedName>
</protein>
<keyword evidence="2 4" id="KW-0238">DNA-binding</keyword>
<name>A0A941EG48_9ACTN</name>
<dbReference type="EMBL" id="JAGSOH010000115">
    <property type="protein sequence ID" value="MBR7830123.1"/>
    <property type="molecule type" value="Genomic_DNA"/>
</dbReference>
<dbReference type="Pfam" id="PF17937">
    <property type="entry name" value="TetR_C_28"/>
    <property type="match status" value="1"/>
</dbReference>
<keyword evidence="3" id="KW-0804">Transcription</keyword>
<dbReference type="PRINTS" id="PR00455">
    <property type="entry name" value="HTHTETR"/>
</dbReference>
<proteinExistence type="predicted"/>
<dbReference type="GO" id="GO:0003700">
    <property type="term" value="F:DNA-binding transcription factor activity"/>
    <property type="evidence" value="ECO:0007669"/>
    <property type="project" value="TreeGrafter"/>
</dbReference>
<dbReference type="InterPro" id="IPR050109">
    <property type="entry name" value="HTH-type_TetR-like_transc_reg"/>
</dbReference>
<evidence type="ECO:0000256" key="1">
    <source>
        <dbReference type="ARBA" id="ARBA00023015"/>
    </source>
</evidence>
<keyword evidence="1" id="KW-0805">Transcription regulation</keyword>
<dbReference type="Proteomes" id="UP000676325">
    <property type="component" value="Unassembled WGS sequence"/>
</dbReference>
<gene>
    <name evidence="6" type="ORF">KDK95_27720</name>
</gene>
<accession>A0A941EG48</accession>
<dbReference type="SUPFAM" id="SSF46689">
    <property type="entry name" value="Homeodomain-like"/>
    <property type="match status" value="1"/>
</dbReference>
<dbReference type="RefSeq" id="WP_212521253.1">
    <property type="nucleotide sequence ID" value="NZ_JAGSOH010000115.1"/>
</dbReference>
<dbReference type="PROSITE" id="PS50977">
    <property type="entry name" value="HTH_TETR_2"/>
    <property type="match status" value="1"/>
</dbReference>
<feature type="domain" description="HTH tetR-type" evidence="5">
    <location>
        <begin position="1"/>
        <end position="60"/>
    </location>
</feature>
<dbReference type="GO" id="GO:0000976">
    <property type="term" value="F:transcription cis-regulatory region binding"/>
    <property type="evidence" value="ECO:0007669"/>
    <property type="project" value="TreeGrafter"/>
</dbReference>
<evidence type="ECO:0000256" key="4">
    <source>
        <dbReference type="PROSITE-ProRule" id="PRU00335"/>
    </source>
</evidence>
<dbReference type="AlphaFoldDB" id="A0A941EG48"/>
<dbReference type="Pfam" id="PF00440">
    <property type="entry name" value="TetR_N"/>
    <property type="match status" value="1"/>
</dbReference>
<dbReference type="SUPFAM" id="SSF48498">
    <property type="entry name" value="Tetracyclin repressor-like, C-terminal domain"/>
    <property type="match status" value="1"/>
</dbReference>
<dbReference type="PANTHER" id="PTHR30055">
    <property type="entry name" value="HTH-TYPE TRANSCRIPTIONAL REGULATOR RUTR"/>
    <property type="match status" value="1"/>
</dbReference>
<comment type="caution">
    <text evidence="6">The sequence shown here is derived from an EMBL/GenBank/DDBJ whole genome shotgun (WGS) entry which is preliminary data.</text>
</comment>
<sequence length="174" mass="18977">MVRERLLDSAEAVLAEHGSQGLTLAAVATDAGVSKGGLLYHFATKDALITAMIERLIAGFDELIESFRLERPGWYTRAYVEATFAVLTTQDAEAARRRWAAVCAAATDPVLKKPFAAAQRRWLHEGLDEEPDPDLAQLVRLSADGLWEAAELDPSLLGPARLSALRERLLALVP</sequence>
<dbReference type="InterPro" id="IPR001647">
    <property type="entry name" value="HTH_TetR"/>
</dbReference>
<evidence type="ECO:0000256" key="2">
    <source>
        <dbReference type="ARBA" id="ARBA00023125"/>
    </source>
</evidence>